<dbReference type="EMBL" id="JAGGMR010000001">
    <property type="protein sequence ID" value="MBP2187128.1"/>
    <property type="molecule type" value="Genomic_DNA"/>
</dbReference>
<comment type="caution">
    <text evidence="1">The sequence shown here is derived from an EMBL/GenBank/DDBJ whole genome shotgun (WGS) entry which is preliminary data.</text>
</comment>
<sequence length="73" mass="8611">MTGTDRDDAKDRLIAESQRRMQDDAYVAQHWELTQRHLDGEQTPGFEVRTITTTEYEQRQDALGERLRRGMTE</sequence>
<accession>A0ABS4Q613</accession>
<proteinExistence type="predicted"/>
<gene>
    <name evidence="1" type="ORF">BJ987_000029</name>
</gene>
<protein>
    <submittedName>
        <fullName evidence="1">Uncharacterized protein</fullName>
    </submittedName>
</protein>
<dbReference type="Proteomes" id="UP001519325">
    <property type="component" value="Unassembled WGS sequence"/>
</dbReference>
<keyword evidence="2" id="KW-1185">Reference proteome</keyword>
<organism evidence="1 2">
    <name type="scientific">Nocardia goodfellowii</name>
    <dbReference type="NCBI Taxonomy" id="882446"/>
    <lineage>
        <taxon>Bacteria</taxon>
        <taxon>Bacillati</taxon>
        <taxon>Actinomycetota</taxon>
        <taxon>Actinomycetes</taxon>
        <taxon>Mycobacteriales</taxon>
        <taxon>Nocardiaceae</taxon>
        <taxon>Nocardia</taxon>
    </lineage>
</organism>
<evidence type="ECO:0000313" key="2">
    <source>
        <dbReference type="Proteomes" id="UP001519325"/>
    </source>
</evidence>
<evidence type="ECO:0000313" key="1">
    <source>
        <dbReference type="EMBL" id="MBP2187128.1"/>
    </source>
</evidence>
<name>A0ABS4Q613_9NOCA</name>
<reference evidence="1 2" key="1">
    <citation type="submission" date="2021-03" db="EMBL/GenBank/DDBJ databases">
        <title>Sequencing the genomes of 1000 actinobacteria strains.</title>
        <authorList>
            <person name="Klenk H.-P."/>
        </authorList>
    </citation>
    <scope>NUCLEOTIDE SEQUENCE [LARGE SCALE GENOMIC DNA]</scope>
    <source>
        <strain evidence="1 2">DSM 45516</strain>
    </source>
</reference>
<dbReference type="RefSeq" id="WP_209883507.1">
    <property type="nucleotide sequence ID" value="NZ_JAGGMR010000001.1"/>
</dbReference>